<comment type="caution">
    <text evidence="7">The sequence shown here is derived from an EMBL/GenBank/DDBJ whole genome shotgun (WGS) entry which is preliminary data.</text>
</comment>
<feature type="active site" description="Nucleophile" evidence="5">
    <location>
        <position position="42"/>
    </location>
</feature>
<evidence type="ECO:0000256" key="4">
    <source>
        <dbReference type="ARBA" id="ARBA00023235"/>
    </source>
</evidence>
<keyword evidence="3 5" id="KW-0819">tRNA processing</keyword>
<reference evidence="7 8" key="1">
    <citation type="submission" date="2019-02" db="EMBL/GenBank/DDBJ databases">
        <title>Deep-cultivation of Planctomycetes and their phenomic and genomic characterization uncovers novel biology.</title>
        <authorList>
            <person name="Wiegand S."/>
            <person name="Jogler M."/>
            <person name="Boedeker C."/>
            <person name="Pinto D."/>
            <person name="Vollmers J."/>
            <person name="Rivas-Marin E."/>
            <person name="Kohn T."/>
            <person name="Peeters S.H."/>
            <person name="Heuer A."/>
            <person name="Rast P."/>
            <person name="Oberbeckmann S."/>
            <person name="Bunk B."/>
            <person name="Jeske O."/>
            <person name="Meyerdierks A."/>
            <person name="Storesund J.E."/>
            <person name="Kallscheuer N."/>
            <person name="Luecker S."/>
            <person name="Lage O.M."/>
            <person name="Pohl T."/>
            <person name="Merkel B.J."/>
            <person name="Hornburger P."/>
            <person name="Mueller R.-W."/>
            <person name="Bruemmer F."/>
            <person name="Labrenz M."/>
            <person name="Spormann A.M."/>
            <person name="Op Den Camp H."/>
            <person name="Overmann J."/>
            <person name="Amann R."/>
            <person name="Jetten M.S.M."/>
            <person name="Mascher T."/>
            <person name="Medema M.H."/>
            <person name="Devos D.P."/>
            <person name="Kaster A.-K."/>
            <person name="Ovreas L."/>
            <person name="Rohde M."/>
            <person name="Galperin M.Y."/>
            <person name="Jogler C."/>
        </authorList>
    </citation>
    <scope>NUCLEOTIDE SEQUENCE [LARGE SCALE GENOMIC DNA]</scope>
    <source>
        <strain evidence="7 8">KOR34</strain>
    </source>
</reference>
<dbReference type="GO" id="GO:0031119">
    <property type="term" value="P:tRNA pseudouridine synthesis"/>
    <property type="evidence" value="ECO:0007669"/>
    <property type="project" value="UniProtKB-UniRule"/>
</dbReference>
<evidence type="ECO:0000313" key="7">
    <source>
        <dbReference type="EMBL" id="TWT38177.1"/>
    </source>
</evidence>
<keyword evidence="4 5" id="KW-0413">Isomerase</keyword>
<dbReference type="Proteomes" id="UP000316714">
    <property type="component" value="Unassembled WGS sequence"/>
</dbReference>
<feature type="domain" description="Pseudouridine synthase II N-terminal" evidence="6">
    <location>
        <begin position="31"/>
        <end position="175"/>
    </location>
</feature>
<dbReference type="PANTHER" id="PTHR13767">
    <property type="entry name" value="TRNA-PSEUDOURIDINE SYNTHASE"/>
    <property type="match status" value="1"/>
</dbReference>
<comment type="catalytic activity">
    <reaction evidence="1 5">
        <text>uridine(55) in tRNA = pseudouridine(55) in tRNA</text>
        <dbReference type="Rhea" id="RHEA:42532"/>
        <dbReference type="Rhea" id="RHEA-COMP:10101"/>
        <dbReference type="Rhea" id="RHEA-COMP:10102"/>
        <dbReference type="ChEBI" id="CHEBI:65314"/>
        <dbReference type="ChEBI" id="CHEBI:65315"/>
        <dbReference type="EC" id="5.4.99.25"/>
    </reaction>
</comment>
<dbReference type="GO" id="GO:0003723">
    <property type="term" value="F:RNA binding"/>
    <property type="evidence" value="ECO:0007669"/>
    <property type="project" value="InterPro"/>
</dbReference>
<name>A0A5C5VJP3_9BACT</name>
<comment type="similarity">
    <text evidence="2 5">Belongs to the pseudouridine synthase TruB family. Type 1 subfamily.</text>
</comment>
<dbReference type="Pfam" id="PF01509">
    <property type="entry name" value="TruB_N"/>
    <property type="match status" value="1"/>
</dbReference>
<comment type="function">
    <text evidence="5">Responsible for synthesis of pseudouridine from uracil-55 in the psi GC loop of transfer RNAs.</text>
</comment>
<evidence type="ECO:0000256" key="5">
    <source>
        <dbReference type="HAMAP-Rule" id="MF_01080"/>
    </source>
</evidence>
<dbReference type="InterPro" id="IPR002501">
    <property type="entry name" value="PsdUridine_synth_N"/>
</dbReference>
<keyword evidence="8" id="KW-1185">Reference proteome</keyword>
<protein>
    <recommendedName>
        <fullName evidence="5">tRNA pseudouridine synthase B</fullName>
        <ecNumber evidence="5">5.4.99.25</ecNumber>
    </recommendedName>
    <alternativeName>
        <fullName evidence="5">tRNA pseudouridine(55) synthase</fullName>
        <shortName evidence="5">Psi55 synthase</shortName>
    </alternativeName>
    <alternativeName>
        <fullName evidence="5">tRNA pseudouridylate synthase</fullName>
    </alternativeName>
    <alternativeName>
        <fullName evidence="5">tRNA-uridine isomerase</fullName>
    </alternativeName>
</protein>
<evidence type="ECO:0000256" key="3">
    <source>
        <dbReference type="ARBA" id="ARBA00022694"/>
    </source>
</evidence>
<dbReference type="GO" id="GO:1990481">
    <property type="term" value="P:mRNA pseudouridine synthesis"/>
    <property type="evidence" value="ECO:0007669"/>
    <property type="project" value="TreeGrafter"/>
</dbReference>
<dbReference type="HAMAP" id="MF_01080">
    <property type="entry name" value="TruB_bact"/>
    <property type="match status" value="1"/>
</dbReference>
<evidence type="ECO:0000259" key="6">
    <source>
        <dbReference type="Pfam" id="PF01509"/>
    </source>
</evidence>
<dbReference type="EMBL" id="SIHJ01000001">
    <property type="protein sequence ID" value="TWT38177.1"/>
    <property type="molecule type" value="Genomic_DNA"/>
</dbReference>
<dbReference type="CDD" id="cd02573">
    <property type="entry name" value="PseudoU_synth_EcTruB"/>
    <property type="match status" value="1"/>
</dbReference>
<dbReference type="SUPFAM" id="SSF55120">
    <property type="entry name" value="Pseudouridine synthase"/>
    <property type="match status" value="1"/>
</dbReference>
<dbReference type="PANTHER" id="PTHR13767:SF2">
    <property type="entry name" value="PSEUDOURIDYLATE SYNTHASE TRUB1"/>
    <property type="match status" value="1"/>
</dbReference>
<dbReference type="EC" id="5.4.99.25" evidence="5"/>
<evidence type="ECO:0000256" key="1">
    <source>
        <dbReference type="ARBA" id="ARBA00000385"/>
    </source>
</evidence>
<dbReference type="InterPro" id="IPR020103">
    <property type="entry name" value="PsdUridine_synth_cat_dom_sf"/>
</dbReference>
<dbReference type="NCBIfam" id="TIGR00431">
    <property type="entry name" value="TruB"/>
    <property type="match status" value="1"/>
</dbReference>
<dbReference type="AlphaFoldDB" id="A0A5C5VJP3"/>
<proteinExistence type="inferred from homology"/>
<evidence type="ECO:0000256" key="2">
    <source>
        <dbReference type="ARBA" id="ARBA00005642"/>
    </source>
</evidence>
<accession>A0A5C5VJP3</accession>
<dbReference type="GO" id="GO:0160148">
    <property type="term" value="F:tRNA pseudouridine(55) synthase activity"/>
    <property type="evidence" value="ECO:0007669"/>
    <property type="project" value="UniProtKB-EC"/>
</dbReference>
<evidence type="ECO:0000313" key="8">
    <source>
        <dbReference type="Proteomes" id="UP000316714"/>
    </source>
</evidence>
<dbReference type="Gene3D" id="3.30.2350.10">
    <property type="entry name" value="Pseudouridine synthase"/>
    <property type="match status" value="1"/>
</dbReference>
<organism evidence="7 8">
    <name type="scientific">Posidoniimonas corsicana</name>
    <dbReference type="NCBI Taxonomy" id="1938618"/>
    <lineage>
        <taxon>Bacteria</taxon>
        <taxon>Pseudomonadati</taxon>
        <taxon>Planctomycetota</taxon>
        <taxon>Planctomycetia</taxon>
        <taxon>Pirellulales</taxon>
        <taxon>Lacipirellulaceae</taxon>
        <taxon>Posidoniimonas</taxon>
    </lineage>
</organism>
<dbReference type="RefSeq" id="WP_146565512.1">
    <property type="nucleotide sequence ID" value="NZ_SIHJ01000001.1"/>
</dbReference>
<sequence length="290" mass="31402">MFGLLNVNKPPGLTSRDVVNRVQWLLRQSGGKTKVGHAGTLDPIASGVLVLCLGPATRLIERVQQMEKRYVGTFRLGCTSPSDDIEIEPTPLDNPPIPTLDQIEAALPAFTGRIEQVPPCYSAVKIAGKKSYERVRRGETVELAARPVHIYGVEIVRYEYPELQLAIRCGSGTYIRSLGRDLAAALGTSAVMSDLVRTAIGPFSIADAMRGSSIEIETVHQHLHSPLDALPLLPRRPLTDEDEKLLRNGMPIDGPLDSPESAGVNQHGALVALLAPKQGKLWPSRVFVAG</sequence>
<dbReference type="InterPro" id="IPR014780">
    <property type="entry name" value="tRNA_psdUridine_synth_TruB"/>
</dbReference>
<dbReference type="OrthoDB" id="9802309at2"/>
<gene>
    <name evidence="5 7" type="primary">truB</name>
    <name evidence="7" type="ORF">KOR34_31450</name>
</gene>